<name>A0A922CJ44_MANSE</name>
<sequence length="342" mass="39254">MQKHLLLALLVCAAARALDSGDNKFIKEYALLKIYESCFGATLLQQIAKELSDAYVKCSATPSMPEPPKPPMQPMFLDRLPPGFPMDLNTQSLNKPIDGAIGNQENDNTKQDQPVKPLGGVLAFRPPGNQFPQPGISPFMMPTTPQFRFYGPTAPIYQFPYSGYMPQVPYNPYYPPYQQVYQQPYFGSSRMSRQMGFRGRIGFKLPRGPNGYNVTCVMREIDYIDQNYEPNYESIRQRVNRLPVSDDLKSNIQDGLQFCQKFSQCIPEENRGMKPHTQDQIRSSFFFRCYKHKKLEAKHSRSSRSIRDTPLRDPSMEALEEMEVYLYDYLSGVGAFDFDLYI</sequence>
<feature type="signal peptide" evidence="1">
    <location>
        <begin position="1"/>
        <end position="17"/>
    </location>
</feature>
<evidence type="ECO:0000313" key="3">
    <source>
        <dbReference type="Proteomes" id="UP000791440"/>
    </source>
</evidence>
<feature type="chain" id="PRO_5037265467" evidence="1">
    <location>
        <begin position="18"/>
        <end position="342"/>
    </location>
</feature>
<evidence type="ECO:0000313" key="2">
    <source>
        <dbReference type="EMBL" id="KAG6447966.1"/>
    </source>
</evidence>
<dbReference type="Proteomes" id="UP000791440">
    <property type="component" value="Unassembled WGS sequence"/>
</dbReference>
<proteinExistence type="predicted"/>
<accession>A0A922CJ44</accession>
<protein>
    <submittedName>
        <fullName evidence="2">Uncharacterized protein</fullName>
    </submittedName>
</protein>
<evidence type="ECO:0000256" key="1">
    <source>
        <dbReference type="SAM" id="SignalP"/>
    </source>
</evidence>
<reference evidence="2" key="2">
    <citation type="submission" date="2020-12" db="EMBL/GenBank/DDBJ databases">
        <authorList>
            <person name="Kanost M."/>
        </authorList>
    </citation>
    <scope>NUCLEOTIDE SEQUENCE</scope>
</reference>
<dbReference type="AlphaFoldDB" id="A0A922CJ44"/>
<keyword evidence="1" id="KW-0732">Signal</keyword>
<dbReference type="EMBL" id="JH668351">
    <property type="protein sequence ID" value="KAG6447966.1"/>
    <property type="molecule type" value="Genomic_DNA"/>
</dbReference>
<comment type="caution">
    <text evidence="2">The sequence shown here is derived from an EMBL/GenBank/DDBJ whole genome shotgun (WGS) entry which is preliminary data.</text>
</comment>
<keyword evidence="3" id="KW-1185">Reference proteome</keyword>
<gene>
    <name evidence="2" type="ORF">O3G_MSEX005274</name>
</gene>
<organism evidence="2 3">
    <name type="scientific">Manduca sexta</name>
    <name type="common">Tobacco hawkmoth</name>
    <name type="synonym">Tobacco hornworm</name>
    <dbReference type="NCBI Taxonomy" id="7130"/>
    <lineage>
        <taxon>Eukaryota</taxon>
        <taxon>Metazoa</taxon>
        <taxon>Ecdysozoa</taxon>
        <taxon>Arthropoda</taxon>
        <taxon>Hexapoda</taxon>
        <taxon>Insecta</taxon>
        <taxon>Pterygota</taxon>
        <taxon>Neoptera</taxon>
        <taxon>Endopterygota</taxon>
        <taxon>Lepidoptera</taxon>
        <taxon>Glossata</taxon>
        <taxon>Ditrysia</taxon>
        <taxon>Bombycoidea</taxon>
        <taxon>Sphingidae</taxon>
        <taxon>Sphinginae</taxon>
        <taxon>Sphingini</taxon>
        <taxon>Manduca</taxon>
    </lineage>
</organism>
<reference evidence="2" key="1">
    <citation type="journal article" date="2016" name="Insect Biochem. Mol. Biol.">
        <title>Multifaceted biological insights from a draft genome sequence of the tobacco hornworm moth, Manduca sexta.</title>
        <authorList>
            <person name="Kanost M.R."/>
            <person name="Arrese E.L."/>
            <person name="Cao X."/>
            <person name="Chen Y.R."/>
            <person name="Chellapilla S."/>
            <person name="Goldsmith M.R."/>
            <person name="Grosse-Wilde E."/>
            <person name="Heckel D.G."/>
            <person name="Herndon N."/>
            <person name="Jiang H."/>
            <person name="Papanicolaou A."/>
            <person name="Qu J."/>
            <person name="Soulages J.L."/>
            <person name="Vogel H."/>
            <person name="Walters J."/>
            <person name="Waterhouse R.M."/>
            <person name="Ahn S.J."/>
            <person name="Almeida F.C."/>
            <person name="An C."/>
            <person name="Aqrawi P."/>
            <person name="Bretschneider A."/>
            <person name="Bryant W.B."/>
            <person name="Bucks S."/>
            <person name="Chao H."/>
            <person name="Chevignon G."/>
            <person name="Christen J.M."/>
            <person name="Clarke D.F."/>
            <person name="Dittmer N.T."/>
            <person name="Ferguson L.C.F."/>
            <person name="Garavelou S."/>
            <person name="Gordon K.H.J."/>
            <person name="Gunaratna R.T."/>
            <person name="Han Y."/>
            <person name="Hauser F."/>
            <person name="He Y."/>
            <person name="Heidel-Fischer H."/>
            <person name="Hirsh A."/>
            <person name="Hu Y."/>
            <person name="Jiang H."/>
            <person name="Kalra D."/>
            <person name="Klinner C."/>
            <person name="Konig C."/>
            <person name="Kovar C."/>
            <person name="Kroll A.R."/>
            <person name="Kuwar S.S."/>
            <person name="Lee S.L."/>
            <person name="Lehman R."/>
            <person name="Li K."/>
            <person name="Li Z."/>
            <person name="Liang H."/>
            <person name="Lovelace S."/>
            <person name="Lu Z."/>
            <person name="Mansfield J.H."/>
            <person name="McCulloch K.J."/>
            <person name="Mathew T."/>
            <person name="Morton B."/>
            <person name="Muzny D.M."/>
            <person name="Neunemann D."/>
            <person name="Ongeri F."/>
            <person name="Pauchet Y."/>
            <person name="Pu L.L."/>
            <person name="Pyrousis I."/>
            <person name="Rao X.J."/>
            <person name="Redding A."/>
            <person name="Roesel C."/>
            <person name="Sanchez-Gracia A."/>
            <person name="Schaack S."/>
            <person name="Shukla A."/>
            <person name="Tetreau G."/>
            <person name="Wang Y."/>
            <person name="Xiong G.H."/>
            <person name="Traut W."/>
            <person name="Walsh T.K."/>
            <person name="Worley K.C."/>
            <person name="Wu D."/>
            <person name="Wu W."/>
            <person name="Wu Y.Q."/>
            <person name="Zhang X."/>
            <person name="Zou Z."/>
            <person name="Zucker H."/>
            <person name="Briscoe A.D."/>
            <person name="Burmester T."/>
            <person name="Clem R.J."/>
            <person name="Feyereisen R."/>
            <person name="Grimmelikhuijzen C.J.P."/>
            <person name="Hamodrakas S.J."/>
            <person name="Hansson B.S."/>
            <person name="Huguet E."/>
            <person name="Jermiin L.S."/>
            <person name="Lan Q."/>
            <person name="Lehman H.K."/>
            <person name="Lorenzen M."/>
            <person name="Merzendorfer H."/>
            <person name="Michalopoulos I."/>
            <person name="Morton D.B."/>
            <person name="Muthukrishnan S."/>
            <person name="Oakeshott J.G."/>
            <person name="Palmer W."/>
            <person name="Park Y."/>
            <person name="Passarelli A.L."/>
            <person name="Rozas J."/>
            <person name="Schwartz L.M."/>
            <person name="Smith W."/>
            <person name="Southgate A."/>
            <person name="Vilcinskas A."/>
            <person name="Vogt R."/>
            <person name="Wang P."/>
            <person name="Werren J."/>
            <person name="Yu X.Q."/>
            <person name="Zhou J.J."/>
            <person name="Brown S.J."/>
            <person name="Scherer S.E."/>
            <person name="Richards S."/>
            <person name="Blissard G.W."/>
        </authorList>
    </citation>
    <scope>NUCLEOTIDE SEQUENCE</scope>
</reference>